<evidence type="ECO:0000259" key="2">
    <source>
        <dbReference type="Pfam" id="PF07589"/>
    </source>
</evidence>
<dbReference type="NCBIfam" id="TIGR02595">
    <property type="entry name" value="PEP_CTERM"/>
    <property type="match status" value="1"/>
</dbReference>
<sequence length="215" mass="22435">MKLRRILALTTLALAPLAANATLTTLTAPWPPTGSTGLDGVEFNVQTNAATGVMVAMGAHPYKNGATMPNDGISTFYAPSGIYAADGLGRANWSFDFAWNLGTGCGSCKVVLSIDQDPSSAIDYVSNDQMKAAFGSSYAESWNLTMGFIPFTFDPFGASDTNFLLQVLDADGAVMVESGIRVLVGSNSVPEPSNLALAGLGLAAAAFARRRALRK</sequence>
<feature type="signal peptide" evidence="1">
    <location>
        <begin position="1"/>
        <end position="21"/>
    </location>
</feature>
<dbReference type="Pfam" id="PF07589">
    <property type="entry name" value="PEP-CTERM"/>
    <property type="match status" value="1"/>
</dbReference>
<protein>
    <submittedName>
        <fullName evidence="3">PEP-CTERM sorting domain-containing protein</fullName>
    </submittedName>
</protein>
<name>A0ABU5DPH7_9BURK</name>
<dbReference type="Proteomes" id="UP001285263">
    <property type="component" value="Unassembled WGS sequence"/>
</dbReference>
<reference evidence="3 4" key="1">
    <citation type="submission" date="2023-11" db="EMBL/GenBank/DDBJ databases">
        <title>Paucibacter sp. nov., isolated from fresh soil in Korea.</title>
        <authorList>
            <person name="Le N.T.T."/>
        </authorList>
    </citation>
    <scope>NUCLEOTIDE SEQUENCE [LARGE SCALE GENOMIC DNA]</scope>
    <source>
        <strain evidence="3 4">R3-3</strain>
    </source>
</reference>
<organism evidence="3 4">
    <name type="scientific">Roseateles agri</name>
    <dbReference type="NCBI Taxonomy" id="3098619"/>
    <lineage>
        <taxon>Bacteria</taxon>
        <taxon>Pseudomonadati</taxon>
        <taxon>Pseudomonadota</taxon>
        <taxon>Betaproteobacteria</taxon>
        <taxon>Burkholderiales</taxon>
        <taxon>Sphaerotilaceae</taxon>
        <taxon>Roseateles</taxon>
    </lineage>
</organism>
<feature type="domain" description="Ice-binding protein C-terminal" evidence="2">
    <location>
        <begin position="188"/>
        <end position="211"/>
    </location>
</feature>
<dbReference type="RefSeq" id="WP_320425138.1">
    <property type="nucleotide sequence ID" value="NZ_JAXCLA010000007.1"/>
</dbReference>
<evidence type="ECO:0000313" key="3">
    <source>
        <dbReference type="EMBL" id="MDY0747179.1"/>
    </source>
</evidence>
<keyword evidence="1" id="KW-0732">Signal</keyword>
<accession>A0ABU5DPH7</accession>
<evidence type="ECO:0000313" key="4">
    <source>
        <dbReference type="Proteomes" id="UP001285263"/>
    </source>
</evidence>
<keyword evidence="4" id="KW-1185">Reference proteome</keyword>
<comment type="caution">
    <text evidence="3">The sequence shown here is derived from an EMBL/GenBank/DDBJ whole genome shotgun (WGS) entry which is preliminary data.</text>
</comment>
<feature type="chain" id="PRO_5047495133" evidence="1">
    <location>
        <begin position="22"/>
        <end position="215"/>
    </location>
</feature>
<proteinExistence type="predicted"/>
<gene>
    <name evidence="3" type="ORF">SNE35_21915</name>
</gene>
<dbReference type="EMBL" id="JAXCLA010000007">
    <property type="protein sequence ID" value="MDY0747179.1"/>
    <property type="molecule type" value="Genomic_DNA"/>
</dbReference>
<dbReference type="InterPro" id="IPR013424">
    <property type="entry name" value="Ice-binding_C"/>
</dbReference>
<evidence type="ECO:0000256" key="1">
    <source>
        <dbReference type="SAM" id="SignalP"/>
    </source>
</evidence>